<sequence>MDREAALLEASVQQTIADCGGDPVAAVRALIVANTQILADFENLKGEIARLTSAVSPGYMRSKFRRGASGGSGP</sequence>
<comment type="caution">
    <text evidence="1">The sequence shown here is derived from an EMBL/GenBank/DDBJ whole genome shotgun (WGS) entry which is preliminary data.</text>
</comment>
<evidence type="ECO:0000313" key="2">
    <source>
        <dbReference type="Proteomes" id="UP001242480"/>
    </source>
</evidence>
<gene>
    <name evidence="1" type="ORF">QO011_005875</name>
</gene>
<proteinExistence type="predicted"/>
<evidence type="ECO:0000313" key="1">
    <source>
        <dbReference type="EMBL" id="MDQ0472845.1"/>
    </source>
</evidence>
<reference evidence="1 2" key="1">
    <citation type="submission" date="2023-07" db="EMBL/GenBank/DDBJ databases">
        <title>Genomic Encyclopedia of Type Strains, Phase IV (KMG-IV): sequencing the most valuable type-strain genomes for metagenomic binning, comparative biology and taxonomic classification.</title>
        <authorList>
            <person name="Goeker M."/>
        </authorList>
    </citation>
    <scope>NUCLEOTIDE SEQUENCE [LARGE SCALE GENOMIC DNA]</scope>
    <source>
        <strain evidence="1 2">DSM 19619</strain>
    </source>
</reference>
<organism evidence="1 2">
    <name type="scientific">Labrys wisconsinensis</name>
    <dbReference type="NCBI Taxonomy" id="425677"/>
    <lineage>
        <taxon>Bacteria</taxon>
        <taxon>Pseudomonadati</taxon>
        <taxon>Pseudomonadota</taxon>
        <taxon>Alphaproteobacteria</taxon>
        <taxon>Hyphomicrobiales</taxon>
        <taxon>Xanthobacteraceae</taxon>
        <taxon>Labrys</taxon>
    </lineage>
</organism>
<dbReference type="EMBL" id="JAUSVX010000013">
    <property type="protein sequence ID" value="MDQ0472845.1"/>
    <property type="molecule type" value="Genomic_DNA"/>
</dbReference>
<dbReference type="RefSeq" id="WP_307280258.1">
    <property type="nucleotide sequence ID" value="NZ_JAUSVX010000013.1"/>
</dbReference>
<keyword evidence="2" id="KW-1185">Reference proteome</keyword>
<dbReference type="Proteomes" id="UP001242480">
    <property type="component" value="Unassembled WGS sequence"/>
</dbReference>
<name>A0ABU0JGY4_9HYPH</name>
<accession>A0ABU0JGY4</accession>
<protein>
    <submittedName>
        <fullName evidence="1">Uncharacterized protein</fullName>
    </submittedName>
</protein>